<name>A0ABX9FFN4_9VIBR</name>
<keyword evidence="1" id="KW-1133">Transmembrane helix</keyword>
<dbReference type="EMBL" id="QKKR01000028">
    <property type="protein sequence ID" value="RBM53195.1"/>
    <property type="molecule type" value="Genomic_DNA"/>
</dbReference>
<feature type="transmembrane region" description="Helical" evidence="1">
    <location>
        <begin position="147"/>
        <end position="166"/>
    </location>
</feature>
<feature type="transmembrane region" description="Helical" evidence="1">
    <location>
        <begin position="21"/>
        <end position="42"/>
    </location>
</feature>
<comment type="caution">
    <text evidence="2">The sequence shown here is derived from an EMBL/GenBank/DDBJ whole genome shotgun (WGS) entry which is preliminary data.</text>
</comment>
<evidence type="ECO:0000313" key="2">
    <source>
        <dbReference type="EMBL" id="RBM53195.1"/>
    </source>
</evidence>
<keyword evidence="3" id="KW-1185">Reference proteome</keyword>
<accession>A0ABX9FFN4</accession>
<protein>
    <recommendedName>
        <fullName evidence="4">MotA/TolQ/ExbB proton channel domain-containing protein</fullName>
    </recommendedName>
</protein>
<keyword evidence="1" id="KW-0472">Membrane</keyword>
<evidence type="ECO:0000256" key="1">
    <source>
        <dbReference type="SAM" id="Phobius"/>
    </source>
</evidence>
<feature type="transmembrane region" description="Helical" evidence="1">
    <location>
        <begin position="107"/>
        <end position="127"/>
    </location>
</feature>
<evidence type="ECO:0000313" key="3">
    <source>
        <dbReference type="Proteomes" id="UP000252488"/>
    </source>
</evidence>
<evidence type="ECO:0008006" key="4">
    <source>
        <dbReference type="Google" id="ProtNLM"/>
    </source>
</evidence>
<keyword evidence="1" id="KW-0812">Transmembrane</keyword>
<sequence>MENVDNTQSNVTGTRSSSSKLIIGSIPIYIFCYIAVATWLLYDGWINNFSSLHCVWGSPNGQFSLPSHVVFSIYTILGAILGSGLLGIISFHRYVAIEKSFDDDHAWGFLFAPLLAAIIGILMFSIIQSGLIVLSGQMSNIENESNATLGYLAIGAITGYNWDVFVRKMQELSSNILNTKP</sequence>
<dbReference type="Proteomes" id="UP000252488">
    <property type="component" value="Unassembled WGS sequence"/>
</dbReference>
<reference evidence="2 3" key="1">
    <citation type="submission" date="2018-06" db="EMBL/GenBank/DDBJ databases">
        <title>Draft genome sequences of nine Vibrio sp. clinical isolates from across the United States representing the closest known relative of Vibrio cholerae.</title>
        <authorList>
            <person name="Islam M.T."/>
            <person name="Liang K."/>
            <person name="Im M.S."/>
            <person name="Winkjer J."/>
            <person name="Busby S."/>
            <person name="Batra D."/>
            <person name="Rowe L."/>
            <person name="Tarr C.L."/>
            <person name="Boucher Y."/>
        </authorList>
    </citation>
    <scope>NUCLEOTIDE SEQUENCE [LARGE SCALE GENOMIC DNA]</scope>
    <source>
        <strain evidence="2 3">2016V-1111</strain>
    </source>
</reference>
<proteinExistence type="predicted"/>
<organism evidence="2 3">
    <name type="scientific">Vibrio paracholerae</name>
    <dbReference type="NCBI Taxonomy" id="650003"/>
    <lineage>
        <taxon>Bacteria</taxon>
        <taxon>Pseudomonadati</taxon>
        <taxon>Pseudomonadota</taxon>
        <taxon>Gammaproteobacteria</taxon>
        <taxon>Vibrionales</taxon>
        <taxon>Vibrionaceae</taxon>
        <taxon>Vibrio</taxon>
    </lineage>
</organism>
<feature type="transmembrane region" description="Helical" evidence="1">
    <location>
        <begin position="71"/>
        <end position="95"/>
    </location>
</feature>
<gene>
    <name evidence="2" type="ORF">DLR69_14350</name>
</gene>
<dbReference type="RefSeq" id="WP_113593757.1">
    <property type="nucleotide sequence ID" value="NZ_CAWNVX010000029.1"/>
</dbReference>